<name>A0A5B8ISG0_9MICC</name>
<organism evidence="6 8">
    <name type="scientific">Glutamicibacter halophytocola</name>
    <dbReference type="NCBI Taxonomy" id="1933880"/>
    <lineage>
        <taxon>Bacteria</taxon>
        <taxon>Bacillati</taxon>
        <taxon>Actinomycetota</taxon>
        <taxon>Actinomycetes</taxon>
        <taxon>Micrococcales</taxon>
        <taxon>Micrococcaceae</taxon>
        <taxon>Glutamicibacter</taxon>
    </lineage>
</organism>
<feature type="transmembrane region" description="Helical" evidence="2">
    <location>
        <begin position="188"/>
        <end position="210"/>
    </location>
</feature>
<evidence type="ECO:0000256" key="3">
    <source>
        <dbReference type="SAM" id="SignalP"/>
    </source>
</evidence>
<evidence type="ECO:0000313" key="5">
    <source>
        <dbReference type="EMBL" id="QDY67881.1"/>
    </source>
</evidence>
<sequence length="504" mass="54346">MTRSIRKGPAVSALAILAWGFFTAAAPAHAVPAVQIHAGENLGTVTIDDTAGVINRERLSDALDDLDFNEPTNVAVYTRNGEYSDDINAKTLEFARESHPEWISDKPEDYGDYWADGLLIITLSVEGPGDGQIGTYFGEDRKVSTGQMESIQEKGYEDFNLSRWTDGVIAVATKASGIMNRPWYKSPALWWTVAAGGGGTGIVLGATAAVRSSRRKNFAQDFHAGREHLTNVTMDLEETELAAKTLPTGSAHAAQLERRFADFMANYRETFDAQANLDTAEKKYRSSTDGVEAAKKFKDDAQNLDRTDDAIIAAAALYTRSASWEDAWRAQTKPLADDLAQISTLVDDAEPELAGSAAALASYRVTAAESLEALGTQLKTEEIDVDQALDQLSDLRQGLTERLDEFAKAQIDAYAENDEEKEQMREAMERSRNSTGSHSPRGGTILDVLNPGAMYWSVSSYHAGYTSGANSVDQSRESASSSGSVSTGYSGGGSFSGSGGSSRF</sequence>
<feature type="chain" id="PRO_5043826013" evidence="3">
    <location>
        <begin position="31"/>
        <end position="504"/>
    </location>
</feature>
<dbReference type="Proteomes" id="UP001060018">
    <property type="component" value="Chromosome"/>
</dbReference>
<keyword evidence="2" id="KW-1133">Transmembrane helix</keyword>
<evidence type="ECO:0000256" key="1">
    <source>
        <dbReference type="SAM" id="MobiDB-lite"/>
    </source>
</evidence>
<dbReference type="InterPro" id="IPR033435">
    <property type="entry name" value="DUF5129"/>
</dbReference>
<gene>
    <name evidence="5" type="ORF">FQA45_17110</name>
    <name evidence="6" type="ORF">NUH22_05445</name>
</gene>
<keyword evidence="3" id="KW-0732">Signal</keyword>
<feature type="domain" description="DUF5129" evidence="4">
    <location>
        <begin position="47"/>
        <end position="392"/>
    </location>
</feature>
<dbReference type="EMBL" id="CP042260">
    <property type="protein sequence ID" value="QDY67881.1"/>
    <property type="molecule type" value="Genomic_DNA"/>
</dbReference>
<dbReference type="EMBL" id="CP102487">
    <property type="protein sequence ID" value="UUX60061.1"/>
    <property type="molecule type" value="Genomic_DNA"/>
</dbReference>
<dbReference type="Pfam" id="PF17173">
    <property type="entry name" value="DUF5129"/>
    <property type="match status" value="1"/>
</dbReference>
<feature type="compositionally biased region" description="Basic and acidic residues" evidence="1">
    <location>
        <begin position="422"/>
        <end position="432"/>
    </location>
</feature>
<reference evidence="5 7" key="1">
    <citation type="submission" date="2019-07" db="EMBL/GenBank/DDBJ databases">
        <title>Complete Genome Sequence of drought tolerant Plant Growth-Promoting Rhizobacterium Glutamicibacter halophytocola DR408.</title>
        <authorList>
            <person name="Nishu S.D."/>
            <person name="Lee T.K."/>
        </authorList>
    </citation>
    <scope>NUCLEOTIDE SEQUENCE [LARGE SCALE GENOMIC DNA]</scope>
    <source>
        <strain evidence="5 7">DR408</strain>
    </source>
</reference>
<feature type="region of interest" description="Disordered" evidence="1">
    <location>
        <begin position="416"/>
        <end position="444"/>
    </location>
</feature>
<evidence type="ECO:0000259" key="4">
    <source>
        <dbReference type="Pfam" id="PF17173"/>
    </source>
</evidence>
<feature type="compositionally biased region" description="Gly residues" evidence="1">
    <location>
        <begin position="489"/>
        <end position="504"/>
    </location>
</feature>
<evidence type="ECO:0000313" key="8">
    <source>
        <dbReference type="Proteomes" id="UP001060018"/>
    </source>
</evidence>
<protein>
    <submittedName>
        <fullName evidence="6">DUF5129 domain-containing protein</fullName>
    </submittedName>
</protein>
<feature type="compositionally biased region" description="Low complexity" evidence="1">
    <location>
        <begin position="477"/>
        <end position="488"/>
    </location>
</feature>
<keyword evidence="2" id="KW-0812">Transmembrane</keyword>
<feature type="signal peptide" evidence="3">
    <location>
        <begin position="1"/>
        <end position="30"/>
    </location>
</feature>
<keyword evidence="2" id="KW-0472">Membrane</keyword>
<feature type="region of interest" description="Disordered" evidence="1">
    <location>
        <begin position="466"/>
        <end position="504"/>
    </location>
</feature>
<proteinExistence type="predicted"/>
<dbReference type="Proteomes" id="UP000320717">
    <property type="component" value="Chromosome"/>
</dbReference>
<evidence type="ECO:0000313" key="6">
    <source>
        <dbReference type="EMBL" id="UUX60061.1"/>
    </source>
</evidence>
<keyword evidence="7" id="KW-1185">Reference proteome</keyword>
<evidence type="ECO:0000256" key="2">
    <source>
        <dbReference type="SAM" id="Phobius"/>
    </source>
</evidence>
<accession>A0A5B8ISG0</accession>
<evidence type="ECO:0000313" key="7">
    <source>
        <dbReference type="Proteomes" id="UP000320717"/>
    </source>
</evidence>
<dbReference type="RefSeq" id="WP_146278083.1">
    <property type="nucleotide sequence ID" value="NZ_CP042260.1"/>
</dbReference>
<dbReference type="OrthoDB" id="3249697at2"/>
<reference evidence="6" key="2">
    <citation type="journal article" date="2022" name="Pest Manag. Sci.">
        <title>Glutamicibacter halophytocola-mediated host fitness of potato tuber moth on Solanaceae crops.</title>
        <authorList>
            <person name="Wang W."/>
            <person name="Xiao G."/>
            <person name="Du G."/>
            <person name="Chang L."/>
            <person name="Yang Y."/>
            <person name="Ye J."/>
            <person name="Chen B."/>
        </authorList>
    </citation>
    <scope>NUCLEOTIDE SEQUENCE</scope>
    <source>
        <strain evidence="6">S2</strain>
    </source>
</reference>
<dbReference type="AlphaFoldDB" id="A0A5B8ISG0"/>